<dbReference type="AlphaFoldDB" id="A0A2T0MHW1"/>
<name>A0A2T0MHW1_9FLAO</name>
<dbReference type="GO" id="GO:0004601">
    <property type="term" value="F:peroxidase activity"/>
    <property type="evidence" value="ECO:0007669"/>
    <property type="project" value="UniProtKB-KW"/>
</dbReference>
<evidence type="ECO:0000256" key="1">
    <source>
        <dbReference type="ARBA" id="ARBA00006926"/>
    </source>
</evidence>
<evidence type="ECO:0000313" key="7">
    <source>
        <dbReference type="Proteomes" id="UP000237640"/>
    </source>
</evidence>
<dbReference type="PROSITE" id="PS00460">
    <property type="entry name" value="GLUTATHIONE_PEROXID_1"/>
    <property type="match status" value="1"/>
</dbReference>
<keyword evidence="7" id="KW-1185">Reference proteome</keyword>
<reference evidence="6 7" key="1">
    <citation type="submission" date="2018-03" db="EMBL/GenBank/DDBJ databases">
        <title>Genomic Encyclopedia of Archaeal and Bacterial Type Strains, Phase II (KMG-II): from individual species to whole genera.</title>
        <authorList>
            <person name="Goeker M."/>
        </authorList>
    </citation>
    <scope>NUCLEOTIDE SEQUENCE [LARGE SCALE GENOMIC DNA]</scope>
    <source>
        <strain evidence="6 7">DSM 25027</strain>
    </source>
</reference>
<dbReference type="Proteomes" id="UP000237640">
    <property type="component" value="Unassembled WGS sequence"/>
</dbReference>
<dbReference type="FunFam" id="3.40.30.10:FF:000010">
    <property type="entry name" value="Glutathione peroxidase"/>
    <property type="match status" value="1"/>
</dbReference>
<sequence>MFLSITTTIELGDMNSTNTIKTGIDTREFKPISVYDISIKSLNGSTVDLSQFKGKHILFVNVASACGFTPQYRELQQLSDNYSEKLVVIGLPCNQFGKQEPGDADEIQQFCELNFGVTFLLTEKINVKGINQHPLYTWLTNKNLNGKKNSSVKWNFQKYLVNQEGKLVDYFLSFTKPTSSKITRYLR</sequence>
<organism evidence="6 7">
    <name type="scientific">Flagellimonas meridianipacifica</name>
    <dbReference type="NCBI Taxonomy" id="1080225"/>
    <lineage>
        <taxon>Bacteria</taxon>
        <taxon>Pseudomonadati</taxon>
        <taxon>Bacteroidota</taxon>
        <taxon>Flavobacteriia</taxon>
        <taxon>Flavobacteriales</taxon>
        <taxon>Flavobacteriaceae</taxon>
        <taxon>Flagellimonas</taxon>
    </lineage>
</organism>
<dbReference type="GO" id="GO:0006979">
    <property type="term" value="P:response to oxidative stress"/>
    <property type="evidence" value="ECO:0007669"/>
    <property type="project" value="InterPro"/>
</dbReference>
<dbReference type="PIRSF" id="PIRSF000303">
    <property type="entry name" value="Glutathion_perox"/>
    <property type="match status" value="1"/>
</dbReference>
<evidence type="ECO:0000313" key="6">
    <source>
        <dbReference type="EMBL" id="PRX57170.1"/>
    </source>
</evidence>
<proteinExistence type="inferred from homology"/>
<evidence type="ECO:0000256" key="2">
    <source>
        <dbReference type="ARBA" id="ARBA00022559"/>
    </source>
</evidence>
<dbReference type="InterPro" id="IPR036249">
    <property type="entry name" value="Thioredoxin-like_sf"/>
</dbReference>
<dbReference type="InterPro" id="IPR000889">
    <property type="entry name" value="Glutathione_peroxidase"/>
</dbReference>
<protein>
    <recommendedName>
        <fullName evidence="5">Glutathione peroxidase</fullName>
    </recommendedName>
</protein>
<dbReference type="Pfam" id="PF00255">
    <property type="entry name" value="GSHPx"/>
    <property type="match status" value="1"/>
</dbReference>
<gene>
    <name evidence="6" type="ORF">CLV81_1172</name>
</gene>
<feature type="active site" evidence="4">
    <location>
        <position position="66"/>
    </location>
</feature>
<dbReference type="Gene3D" id="3.40.30.10">
    <property type="entry name" value="Glutaredoxin"/>
    <property type="match status" value="1"/>
</dbReference>
<evidence type="ECO:0000256" key="5">
    <source>
        <dbReference type="RuleBase" id="RU000499"/>
    </source>
</evidence>
<keyword evidence="2 5" id="KW-0575">Peroxidase</keyword>
<comment type="similarity">
    <text evidence="1 5">Belongs to the glutathione peroxidase family.</text>
</comment>
<evidence type="ECO:0000256" key="4">
    <source>
        <dbReference type="PIRSR" id="PIRSR000303-1"/>
    </source>
</evidence>
<comment type="caution">
    <text evidence="6">The sequence shown here is derived from an EMBL/GenBank/DDBJ whole genome shotgun (WGS) entry which is preliminary data.</text>
</comment>
<dbReference type="PANTHER" id="PTHR11592:SF134">
    <property type="entry name" value="PHOSPHOLIPID HYDROPEROXIDE GLUTATHIONE PEROXIDASE"/>
    <property type="match status" value="1"/>
</dbReference>
<evidence type="ECO:0000256" key="3">
    <source>
        <dbReference type="ARBA" id="ARBA00023002"/>
    </source>
</evidence>
<dbReference type="PRINTS" id="PR01011">
    <property type="entry name" value="GLUTPROXDASE"/>
</dbReference>
<keyword evidence="3 5" id="KW-0560">Oxidoreductase</keyword>
<dbReference type="InterPro" id="IPR029759">
    <property type="entry name" value="GPX_AS"/>
</dbReference>
<dbReference type="SUPFAM" id="SSF52833">
    <property type="entry name" value="Thioredoxin-like"/>
    <property type="match status" value="1"/>
</dbReference>
<dbReference type="PROSITE" id="PS51355">
    <property type="entry name" value="GLUTATHIONE_PEROXID_3"/>
    <property type="match status" value="1"/>
</dbReference>
<accession>A0A2T0MHW1</accession>
<dbReference type="EMBL" id="PVYX01000001">
    <property type="protein sequence ID" value="PRX57170.1"/>
    <property type="molecule type" value="Genomic_DNA"/>
</dbReference>
<dbReference type="PANTHER" id="PTHR11592">
    <property type="entry name" value="GLUTATHIONE PEROXIDASE"/>
    <property type="match status" value="1"/>
</dbReference>
<dbReference type="CDD" id="cd00340">
    <property type="entry name" value="GSH_Peroxidase"/>
    <property type="match status" value="1"/>
</dbReference>